<protein>
    <submittedName>
        <fullName evidence="4">Uncharacterized protein</fullName>
    </submittedName>
</protein>
<comment type="caution">
    <text evidence="4">The sequence shown here is derived from an EMBL/GenBank/DDBJ whole genome shotgun (WGS) entry which is preliminary data.</text>
</comment>
<feature type="compositionally biased region" description="Polar residues" evidence="2">
    <location>
        <begin position="321"/>
        <end position="336"/>
    </location>
</feature>
<feature type="coiled-coil region" evidence="1">
    <location>
        <begin position="264"/>
        <end position="291"/>
    </location>
</feature>
<proteinExistence type="predicted"/>
<dbReference type="EMBL" id="JASPKY010000157">
    <property type="protein sequence ID" value="KAK9729820.1"/>
    <property type="molecule type" value="Genomic_DNA"/>
</dbReference>
<keyword evidence="3" id="KW-0732">Signal</keyword>
<evidence type="ECO:0000256" key="2">
    <source>
        <dbReference type="SAM" id="MobiDB-lite"/>
    </source>
</evidence>
<feature type="compositionally biased region" description="Polar residues" evidence="2">
    <location>
        <begin position="209"/>
        <end position="230"/>
    </location>
</feature>
<organism evidence="4 5">
    <name type="scientific">Popillia japonica</name>
    <name type="common">Japanese beetle</name>
    <dbReference type="NCBI Taxonomy" id="7064"/>
    <lineage>
        <taxon>Eukaryota</taxon>
        <taxon>Metazoa</taxon>
        <taxon>Ecdysozoa</taxon>
        <taxon>Arthropoda</taxon>
        <taxon>Hexapoda</taxon>
        <taxon>Insecta</taxon>
        <taxon>Pterygota</taxon>
        <taxon>Neoptera</taxon>
        <taxon>Endopterygota</taxon>
        <taxon>Coleoptera</taxon>
        <taxon>Polyphaga</taxon>
        <taxon>Scarabaeiformia</taxon>
        <taxon>Scarabaeidae</taxon>
        <taxon>Rutelinae</taxon>
        <taxon>Popillia</taxon>
    </lineage>
</organism>
<feature type="region of interest" description="Disordered" evidence="2">
    <location>
        <begin position="201"/>
        <end position="261"/>
    </location>
</feature>
<feature type="region of interest" description="Disordered" evidence="2">
    <location>
        <begin position="315"/>
        <end position="336"/>
    </location>
</feature>
<accession>A0AAW1L705</accession>
<dbReference type="AlphaFoldDB" id="A0AAW1L705"/>
<feature type="signal peptide" evidence="3">
    <location>
        <begin position="1"/>
        <end position="16"/>
    </location>
</feature>
<evidence type="ECO:0000256" key="1">
    <source>
        <dbReference type="SAM" id="Coils"/>
    </source>
</evidence>
<name>A0AAW1L705_POPJA</name>
<gene>
    <name evidence="4" type="ORF">QE152_g15752</name>
</gene>
<feature type="chain" id="PRO_5043441416" evidence="3">
    <location>
        <begin position="17"/>
        <end position="336"/>
    </location>
</feature>
<reference evidence="4 5" key="1">
    <citation type="journal article" date="2024" name="BMC Genomics">
        <title>De novo assembly and annotation of Popillia japonica's genome with initial clues to its potential as an invasive pest.</title>
        <authorList>
            <person name="Cucini C."/>
            <person name="Boschi S."/>
            <person name="Funari R."/>
            <person name="Cardaioli E."/>
            <person name="Iannotti N."/>
            <person name="Marturano G."/>
            <person name="Paoli F."/>
            <person name="Bruttini M."/>
            <person name="Carapelli A."/>
            <person name="Frati F."/>
            <person name="Nardi F."/>
        </authorList>
    </citation>
    <scope>NUCLEOTIDE SEQUENCE [LARGE SCALE GENOMIC DNA]</scope>
    <source>
        <strain evidence="4">DMR45628</strain>
    </source>
</reference>
<sequence length="336" mass="37859">MLPLIAIGVVIALAKSNVIPSNNLGNNVSVHTMTKRQDYQSIWSNNREPLEICPAIEASLAPSIESRFCDVEPDNEDDLDKYFVTVGDIQGRTSWLKDKNHKGNNIKNRNFGDYSGEFNDHIYVPIKNDMLWTYDKSFTPDKDSERYLAGYNNQGNTIVGDQNLKFFRIDDVSNSNPPGVSIENLNEKYRQINNIGIQQSKVTEENTETHPTVQISPPTPINDGSLTTECSPEADASATEDTQLEKTSRNVSSNLQPAPEVIEQKRQETTIEDLERTNELMNEILEKLKEVQHFEQIEKNIKTFVNKLRGELLVESRAGKQPQTSQVSDNSSSTLP</sequence>
<dbReference type="Proteomes" id="UP001458880">
    <property type="component" value="Unassembled WGS sequence"/>
</dbReference>
<keyword evidence="5" id="KW-1185">Reference proteome</keyword>
<keyword evidence="1" id="KW-0175">Coiled coil</keyword>
<evidence type="ECO:0000313" key="5">
    <source>
        <dbReference type="Proteomes" id="UP001458880"/>
    </source>
</evidence>
<evidence type="ECO:0000256" key="3">
    <source>
        <dbReference type="SAM" id="SignalP"/>
    </source>
</evidence>
<evidence type="ECO:0000313" key="4">
    <source>
        <dbReference type="EMBL" id="KAK9729820.1"/>
    </source>
</evidence>